<reference evidence="1" key="1">
    <citation type="submission" date="2020-04" db="EMBL/GenBank/DDBJ databases">
        <title>A chromosome-scale assembly and high-density genetic map of the yellow drum (Nibea albiflora) genome.</title>
        <authorList>
            <person name="Xu D."/>
            <person name="Zhang W."/>
            <person name="Chen R."/>
            <person name="Tan P."/>
            <person name="Wang L."/>
            <person name="Song H."/>
            <person name="Tian L."/>
            <person name="Zhu Q."/>
            <person name="Wang B."/>
        </authorList>
    </citation>
    <scope>NUCLEOTIDE SEQUENCE</scope>
    <source>
        <strain evidence="1">ZJHYS-2018</strain>
    </source>
</reference>
<protein>
    <submittedName>
        <fullName evidence="1">RecQ-mediated genome instability protein 1</fullName>
    </submittedName>
</protein>
<name>A0ACB7FCT2_NIBAL</name>
<accession>A0ACB7FCT2</accession>
<organism evidence="1 2">
    <name type="scientific">Nibea albiflora</name>
    <name type="common">Yellow drum</name>
    <name type="synonym">Corvina albiflora</name>
    <dbReference type="NCBI Taxonomy" id="240163"/>
    <lineage>
        <taxon>Eukaryota</taxon>
        <taxon>Metazoa</taxon>
        <taxon>Chordata</taxon>
        <taxon>Craniata</taxon>
        <taxon>Vertebrata</taxon>
        <taxon>Euteleostomi</taxon>
        <taxon>Actinopterygii</taxon>
        <taxon>Neopterygii</taxon>
        <taxon>Teleostei</taxon>
        <taxon>Neoteleostei</taxon>
        <taxon>Acanthomorphata</taxon>
        <taxon>Eupercaria</taxon>
        <taxon>Sciaenidae</taxon>
        <taxon>Nibea</taxon>
    </lineage>
</organism>
<evidence type="ECO:0000313" key="1">
    <source>
        <dbReference type="EMBL" id="KAG8011964.1"/>
    </source>
</evidence>
<sequence>MAPEIHAVVHATQAWLQSSQHIQVPFAWLEACVEWLQEEAGGAGRLSQQQVNQQALDQWLLTDLRDLDYPVLPEGLAQAQKTELSGTFCVQVDSLLDISQPAYGQLQKLRGTDCENDEVSAVTQATQRPWETRPTRMLLLQLTDGVQSLEAMEYKSIPALSAALRPGVKLQLQGQIVCRLGMLLLGPTNVKVLGGEVEDLVDRNNQGRVLCRTLGLPEEQQQEGEEAPPAPQQGNEEMENLELDDADLLASLEAQEEMERVPTGPSLDSGYGTLSEPSTLSSRSSSIRNLVSTASSRSEASARSNRSGVTQSDRGGSAQGHRYGNEQEDSDLLDPFPSDHLTEPEIPDHNMADDEFPDEDFDDLPLDELDDVIFQDRANVPDSSHRSAPQNNNRIAGNPNRATKPHTLNGSGSWLGSSNSRPVEPSHESELVNDESDFMDDDMDCFIAEVQSERTGGAHQLRVQPGPSRDRESTINKTDTSGSSGRLTKLSDEVLTGLLGFSVAEKGALKRDPARRGELDAGMKRCQEELVDMCCVMTIEVEAMGRKAVVTKAQPVDEKVLQELEQRAEIKETEKGEEEIEENAAQGKKRSQGYTYIV</sequence>
<comment type="caution">
    <text evidence="1">The sequence shown here is derived from an EMBL/GenBank/DDBJ whole genome shotgun (WGS) entry which is preliminary data.</text>
</comment>
<dbReference type="EMBL" id="CM024801">
    <property type="protein sequence ID" value="KAG8011964.1"/>
    <property type="molecule type" value="Genomic_DNA"/>
</dbReference>
<proteinExistence type="predicted"/>
<keyword evidence="2" id="KW-1185">Reference proteome</keyword>
<gene>
    <name evidence="1" type="primary">RMI1</name>
    <name evidence="1" type="ORF">GBF38_004369</name>
</gene>
<dbReference type="Proteomes" id="UP000805704">
    <property type="component" value="Chromosome 13"/>
</dbReference>
<evidence type="ECO:0000313" key="2">
    <source>
        <dbReference type="Proteomes" id="UP000805704"/>
    </source>
</evidence>